<evidence type="ECO:0000313" key="1">
    <source>
        <dbReference type="EMBL" id="PCF93462.1"/>
    </source>
</evidence>
<keyword evidence="2" id="KW-1185">Reference proteome</keyword>
<evidence type="ECO:0008006" key="3">
    <source>
        <dbReference type="Google" id="ProtNLM"/>
    </source>
</evidence>
<sequence length="162" mass="18492">MLVRWAISRYMRLIPTWLQILLAALVVLWIAWSMIFNSSKSGSLMGHSYIDRPIYSFWVDGNWGGNLSAYSGGLYTGGGTTCCWSFQSGTVEVVWILDVTPEDIESGLEEERHSITVSMPPYTQEDQYLHVHFLPDNQVELAWSPDLQSPLSDRLREDMQND</sequence>
<comment type="caution">
    <text evidence="1">The sequence shown here is derived from an EMBL/GenBank/DDBJ whole genome shotgun (WGS) entry which is preliminary data.</text>
</comment>
<dbReference type="InterPro" id="IPR021733">
    <property type="entry name" value="DUF3304"/>
</dbReference>
<dbReference type="Proteomes" id="UP000218677">
    <property type="component" value="Unassembled WGS sequence"/>
</dbReference>
<dbReference type="AlphaFoldDB" id="A0A2A4HFN5"/>
<proteinExistence type="predicted"/>
<evidence type="ECO:0000313" key="2">
    <source>
        <dbReference type="Proteomes" id="UP000218677"/>
    </source>
</evidence>
<dbReference type="Pfam" id="PF11745">
    <property type="entry name" value="DUF3304"/>
    <property type="match status" value="1"/>
</dbReference>
<organism evidence="1 2">
    <name type="scientific">Vreelandella nigrificans</name>
    <dbReference type="NCBI Taxonomy" id="2042704"/>
    <lineage>
        <taxon>Bacteria</taxon>
        <taxon>Pseudomonadati</taxon>
        <taxon>Pseudomonadota</taxon>
        <taxon>Gammaproteobacteria</taxon>
        <taxon>Oceanospirillales</taxon>
        <taxon>Halomonadaceae</taxon>
        <taxon>Vreelandella</taxon>
    </lineage>
</organism>
<name>A0A2A4HFN5_9GAMM</name>
<accession>A0A2A4HFN5</accession>
<gene>
    <name evidence="1" type="ORF">CPA45_22220</name>
</gene>
<protein>
    <recommendedName>
        <fullName evidence="3">DUF3304 domain-containing protein</fullName>
    </recommendedName>
</protein>
<dbReference type="RefSeq" id="WP_096655471.1">
    <property type="nucleotide sequence ID" value="NZ_NWUX01000044.1"/>
</dbReference>
<dbReference type="OrthoDB" id="6057435at2"/>
<reference evidence="2" key="1">
    <citation type="submission" date="2017-09" db="EMBL/GenBank/DDBJ databases">
        <authorList>
            <person name="Cho G.-S."/>
            <person name="Oguntoyinbo F.A."/>
            <person name="Cnockaert M."/>
            <person name="Kabisch J."/>
            <person name="Neve H."/>
            <person name="Bockelmann W."/>
            <person name="Wenning M."/>
            <person name="Franz C.M."/>
            <person name="Vandamme P."/>
        </authorList>
    </citation>
    <scope>NUCLEOTIDE SEQUENCE [LARGE SCALE GENOMIC DNA]</scope>
    <source>
        <strain evidence="2">MBT G8648</strain>
    </source>
</reference>
<dbReference type="EMBL" id="NWUX01000044">
    <property type="protein sequence ID" value="PCF93462.1"/>
    <property type="molecule type" value="Genomic_DNA"/>
</dbReference>